<keyword evidence="2" id="KW-0378">Hydrolase</keyword>
<dbReference type="OrthoDB" id="7788754at2759"/>
<keyword evidence="3" id="KW-0342">GTP-binding</keyword>
<dbReference type="GO" id="GO:0003924">
    <property type="term" value="F:GTPase activity"/>
    <property type="evidence" value="ECO:0007669"/>
    <property type="project" value="InterPro"/>
</dbReference>
<accession>A0A6M2CG64</accession>
<evidence type="ECO:0000256" key="2">
    <source>
        <dbReference type="ARBA" id="ARBA00022801"/>
    </source>
</evidence>
<dbReference type="AlphaFoldDB" id="A0A6M2CG64"/>
<dbReference type="PROSITE" id="PS50870">
    <property type="entry name" value="AH"/>
    <property type="match status" value="1"/>
</dbReference>
<protein>
    <submittedName>
        <fullName evidence="8">Putative guanylate-binding protein midgut overexpressed</fullName>
    </submittedName>
</protein>
<dbReference type="SUPFAM" id="SSF48340">
    <property type="entry name" value="Interferon-induced guanylate-binding protein 1 (GBP1), C-terminal domain"/>
    <property type="match status" value="1"/>
</dbReference>
<feature type="domain" description="AH" evidence="6">
    <location>
        <begin position="387"/>
        <end position="491"/>
    </location>
</feature>
<dbReference type="InterPro" id="IPR010504">
    <property type="entry name" value="AH_dom"/>
</dbReference>
<evidence type="ECO:0000256" key="5">
    <source>
        <dbReference type="SAM" id="MobiDB-lite"/>
    </source>
</evidence>
<dbReference type="CDD" id="cd01851">
    <property type="entry name" value="GBP"/>
    <property type="match status" value="1"/>
</dbReference>
<reference evidence="8" key="1">
    <citation type="submission" date="2019-09" db="EMBL/GenBank/DDBJ databases">
        <title>Organ-specific transcriptomic study of the physiology of the cattle tick, Rhipicephalus microplus.</title>
        <authorList>
            <person name="Tirloni L."/>
            <person name="Braz G."/>
            <person name="Gandara A.C.P."/>
            <person name="Sabadin G.A."/>
            <person name="da Silva R.M."/>
            <person name="Guizzo M.G."/>
            <person name="Machado J.A."/>
            <person name="Costa E.P."/>
            <person name="Gomes H.F."/>
            <person name="Moraes J."/>
            <person name="Mota M.B.S."/>
            <person name="Mesquita R.D."/>
            <person name="Alvarenga P.H."/>
            <person name="Alves F."/>
            <person name="Seixas A."/>
            <person name="da Fonseca R.N."/>
            <person name="Fogaca A."/>
            <person name="Logullo C."/>
            <person name="Tanaka A."/>
            <person name="Daffre S."/>
            <person name="Termignoni C."/>
            <person name="Vaz I.S.Jr."/>
            <person name="Oliveira P.L."/>
            <person name="Ribeiro J.M."/>
        </authorList>
    </citation>
    <scope>NUCLEOTIDE SEQUENCE</scope>
    <source>
        <strain evidence="8">Porto Alegre</strain>
    </source>
</reference>
<dbReference type="Gene3D" id="1.20.58.420">
    <property type="entry name" value="AHSP"/>
    <property type="match status" value="1"/>
</dbReference>
<sequence length="511" mass="59462">MGGEPVQILRVIDGQRVEFKETELQRILLADDVKDKPVIVISIAGSYRQGKSFLLSFFLRYLRSNDRTKWMEDTDAPLRGFKWRAGCERETTGIMVWNEVFTMTDSNGEEVVVLLMDTQGTFDSKSTTKESVTIFSLSMMTSSVQIYNVMNNIQEDHLQHLQFFAEYGRLAQKGNETRPFQKLLFLVRDWNWPDDYEFGFSGGRSLVESRLNITEEQAAELRTLRQSILSCFSDIEGFLLPSPGEKVVRKKSFDGRLADINEEFLVGLQELVPSILAPENLLAKQVKGKRLSCEQLMTFFRTYVEVFGGSGLPEPESVFLATAKATNVAALEQARKHYISAMEQRPRRSLVRLQEFHLEKLTEAKKVFDDYPKMGGDVISGTFMDILIKDLEELLSHFVEDEKEIIRKEQEEKVERERERQEQQKREEEMRHEQLLEKLRQEAREAELKREIEMLREQKTKIEQEQARDREVDAKMERLKQEYNMKIELLELKLAQMRNASDKPPLICVIS</sequence>
<dbReference type="VEuPathDB" id="VectorBase:LOC119164337"/>
<dbReference type="InterPro" id="IPR030386">
    <property type="entry name" value="G_GB1_RHD3_dom"/>
</dbReference>
<organism evidence="8">
    <name type="scientific">Rhipicephalus microplus</name>
    <name type="common">Cattle tick</name>
    <name type="synonym">Boophilus microplus</name>
    <dbReference type="NCBI Taxonomy" id="6941"/>
    <lineage>
        <taxon>Eukaryota</taxon>
        <taxon>Metazoa</taxon>
        <taxon>Ecdysozoa</taxon>
        <taxon>Arthropoda</taxon>
        <taxon>Chelicerata</taxon>
        <taxon>Arachnida</taxon>
        <taxon>Acari</taxon>
        <taxon>Parasitiformes</taxon>
        <taxon>Ixodida</taxon>
        <taxon>Ixodoidea</taxon>
        <taxon>Ixodidae</taxon>
        <taxon>Rhipicephalinae</taxon>
        <taxon>Rhipicephalus</taxon>
        <taxon>Boophilus</taxon>
    </lineage>
</organism>
<name>A0A6M2CG64_RHIMP</name>
<comment type="similarity">
    <text evidence="4">Belongs to the TRAFAC class dynamin-like GTPase superfamily. GB1/RHD3 GTPase family.</text>
</comment>
<dbReference type="Gene3D" id="3.40.50.300">
    <property type="entry name" value="P-loop containing nucleotide triphosphate hydrolases"/>
    <property type="match status" value="1"/>
</dbReference>
<evidence type="ECO:0000256" key="4">
    <source>
        <dbReference type="PROSITE-ProRule" id="PRU01052"/>
    </source>
</evidence>
<keyword evidence="1" id="KW-0547">Nucleotide-binding</keyword>
<evidence type="ECO:0000259" key="6">
    <source>
        <dbReference type="PROSITE" id="PS50870"/>
    </source>
</evidence>
<evidence type="ECO:0000259" key="7">
    <source>
        <dbReference type="PROSITE" id="PS51715"/>
    </source>
</evidence>
<dbReference type="GO" id="GO:0019904">
    <property type="term" value="F:protein domain specific binding"/>
    <property type="evidence" value="ECO:0007669"/>
    <property type="project" value="InterPro"/>
</dbReference>
<dbReference type="Pfam" id="PF02841">
    <property type="entry name" value="GBP_C"/>
    <property type="match status" value="1"/>
</dbReference>
<feature type="region of interest" description="Disordered" evidence="5">
    <location>
        <begin position="411"/>
        <end position="431"/>
    </location>
</feature>
<dbReference type="Pfam" id="PF02263">
    <property type="entry name" value="GBP"/>
    <property type="match status" value="1"/>
</dbReference>
<evidence type="ECO:0000256" key="3">
    <source>
        <dbReference type="ARBA" id="ARBA00023134"/>
    </source>
</evidence>
<dbReference type="InterPro" id="IPR003191">
    <property type="entry name" value="Guanylate-bd/ATL_C"/>
</dbReference>
<dbReference type="InterPro" id="IPR036543">
    <property type="entry name" value="Guanylate-bd_C_sf"/>
</dbReference>
<dbReference type="InterPro" id="IPR015894">
    <property type="entry name" value="Guanylate-bd_N"/>
</dbReference>
<dbReference type="EMBL" id="GHWJ01000322">
    <property type="protein sequence ID" value="NOV33059.1"/>
    <property type="molecule type" value="Transcribed_RNA"/>
</dbReference>
<evidence type="ECO:0000256" key="1">
    <source>
        <dbReference type="ARBA" id="ARBA00022741"/>
    </source>
</evidence>
<dbReference type="PANTHER" id="PTHR10751">
    <property type="entry name" value="GUANYLATE BINDING PROTEIN"/>
    <property type="match status" value="1"/>
</dbReference>
<evidence type="ECO:0000313" key="8">
    <source>
        <dbReference type="EMBL" id="NOV33059.1"/>
    </source>
</evidence>
<feature type="domain" description="GB1/RHD3-type G" evidence="7">
    <location>
        <begin position="35"/>
        <end position="280"/>
    </location>
</feature>
<dbReference type="GO" id="GO:0005525">
    <property type="term" value="F:GTP binding"/>
    <property type="evidence" value="ECO:0007669"/>
    <property type="project" value="UniProtKB-KW"/>
</dbReference>
<dbReference type="PROSITE" id="PS51715">
    <property type="entry name" value="G_GB1_RHD3"/>
    <property type="match status" value="1"/>
</dbReference>
<proteinExistence type="inferred from homology"/>
<dbReference type="InterPro" id="IPR027417">
    <property type="entry name" value="P-loop_NTPase"/>
</dbReference>
<dbReference type="SUPFAM" id="SSF52540">
    <property type="entry name" value="P-loop containing nucleoside triphosphate hydrolases"/>
    <property type="match status" value="1"/>
</dbReference>